<dbReference type="GO" id="GO:0010008">
    <property type="term" value="C:endosome membrane"/>
    <property type="evidence" value="ECO:0007669"/>
    <property type="project" value="TreeGrafter"/>
</dbReference>
<dbReference type="RefSeq" id="XP_056863451.1">
    <property type="nucleotide sequence ID" value="XM_057007471.1"/>
</dbReference>
<dbReference type="PANTHER" id="PTHR45748">
    <property type="entry name" value="1-PHOSPHATIDYLINOSITOL 3-PHOSPHATE 5-KINASE-RELATED"/>
    <property type="match status" value="1"/>
</dbReference>
<dbReference type="PROSITE" id="PS51455">
    <property type="entry name" value="PIPK"/>
    <property type="match status" value="1"/>
</dbReference>
<keyword evidence="1" id="KW-0418">Kinase</keyword>
<dbReference type="GO" id="GO:0046854">
    <property type="term" value="P:phosphatidylinositol phosphate biosynthetic process"/>
    <property type="evidence" value="ECO:0007669"/>
    <property type="project" value="TreeGrafter"/>
</dbReference>
<dbReference type="Pfam" id="PF01504">
    <property type="entry name" value="PIP5K"/>
    <property type="match status" value="1"/>
</dbReference>
<keyword evidence="1" id="KW-0808">Transferase</keyword>
<reference evidence="4" key="2">
    <citation type="submission" date="2025-08" db="UniProtKB">
        <authorList>
            <consortium name="RefSeq"/>
        </authorList>
    </citation>
    <scope>IDENTIFICATION</scope>
    <source>
        <tissue evidence="4">Leaf</tissue>
    </source>
</reference>
<organism evidence="3 4">
    <name type="scientific">Raphanus sativus</name>
    <name type="common">Radish</name>
    <name type="synonym">Raphanus raphanistrum var. sativus</name>
    <dbReference type="NCBI Taxonomy" id="3726"/>
    <lineage>
        <taxon>Eukaryota</taxon>
        <taxon>Viridiplantae</taxon>
        <taxon>Streptophyta</taxon>
        <taxon>Embryophyta</taxon>
        <taxon>Tracheophyta</taxon>
        <taxon>Spermatophyta</taxon>
        <taxon>Magnoliopsida</taxon>
        <taxon>eudicotyledons</taxon>
        <taxon>Gunneridae</taxon>
        <taxon>Pentapetalae</taxon>
        <taxon>rosids</taxon>
        <taxon>malvids</taxon>
        <taxon>Brassicales</taxon>
        <taxon>Brassicaceae</taxon>
        <taxon>Brassiceae</taxon>
        <taxon>Raphanus</taxon>
    </lineage>
</organism>
<feature type="domain" description="PIPK" evidence="2">
    <location>
        <begin position="70"/>
        <end position="277"/>
    </location>
</feature>
<dbReference type="SUPFAM" id="SSF56104">
    <property type="entry name" value="SAICAR synthase-like"/>
    <property type="match status" value="1"/>
</dbReference>
<dbReference type="GeneID" id="108850334"/>
<dbReference type="OrthoDB" id="1079784at2759"/>
<gene>
    <name evidence="4" type="primary">LOC108850334</name>
</gene>
<evidence type="ECO:0000256" key="1">
    <source>
        <dbReference type="PROSITE-ProRule" id="PRU00781"/>
    </source>
</evidence>
<dbReference type="Proteomes" id="UP000504610">
    <property type="component" value="Chromosome 4"/>
</dbReference>
<evidence type="ECO:0000259" key="2">
    <source>
        <dbReference type="PROSITE" id="PS51455"/>
    </source>
</evidence>
<accession>A0A9W3DHS0</accession>
<protein>
    <submittedName>
        <fullName evidence="4">1-phosphatidylinositol-3-phosphate 5-kinase FAB1D</fullName>
    </submittedName>
</protein>
<dbReference type="GO" id="GO:0000285">
    <property type="term" value="F:1-phosphatidylinositol-3-phosphate 5-kinase activity"/>
    <property type="evidence" value="ECO:0007669"/>
    <property type="project" value="TreeGrafter"/>
</dbReference>
<dbReference type="InterPro" id="IPR002498">
    <property type="entry name" value="PInositol-4-P-4/5-kinase_core"/>
</dbReference>
<dbReference type="SMART" id="SM00330">
    <property type="entry name" value="PIPKc"/>
    <property type="match status" value="1"/>
</dbReference>
<dbReference type="InterPro" id="IPR027484">
    <property type="entry name" value="PInositol-4-P-5-kinase_N"/>
</dbReference>
<dbReference type="AlphaFoldDB" id="A0A9W3DHS0"/>
<evidence type="ECO:0000313" key="3">
    <source>
        <dbReference type="Proteomes" id="UP000504610"/>
    </source>
</evidence>
<keyword evidence="1" id="KW-0067">ATP-binding</keyword>
<name>A0A9W3DHS0_RAPSA</name>
<dbReference type="PANTHER" id="PTHR45748:SF4">
    <property type="entry name" value="1-PHOSPHATIDYLINOSITOL-3-PHOSPHATE 5-KINASE FAB1D-RELATED"/>
    <property type="match status" value="1"/>
</dbReference>
<keyword evidence="3" id="KW-1185">Reference proteome</keyword>
<proteinExistence type="predicted"/>
<sequence length="277" mass="31992">MQHRLQRFRNVAYTCTSLECENIIENLNDYNAKPLISLGGCESFTILLKGRSTAQLKLMKQILKTGYNLFRNELLSSNYFIVTLPPLKIIPWEMDGGQDEVVTIREEEVSSYIAYSLQQVEVHDESSESRPKNPVFCQHRESFLELSRDCNMTEPHYISSLSRCDRWDAKGGKSGAIFSKSRDTRLIIKEINQAEFNSFDNFGPMYFKYMKEAKKTFLAKIYGLYKVALGQTKFIMVMENLNFNRVIAMQYDLKGLVHGRFAPHSAQVLLDQNFLSD</sequence>
<evidence type="ECO:0000313" key="4">
    <source>
        <dbReference type="RefSeq" id="XP_056863451.1"/>
    </source>
</evidence>
<reference evidence="3" key="1">
    <citation type="journal article" date="2019" name="Database">
        <title>The radish genome database (RadishGD): an integrated information resource for radish genomics.</title>
        <authorList>
            <person name="Yu H.J."/>
            <person name="Baek S."/>
            <person name="Lee Y.J."/>
            <person name="Cho A."/>
            <person name="Mun J.H."/>
        </authorList>
    </citation>
    <scope>NUCLEOTIDE SEQUENCE [LARGE SCALE GENOMIC DNA]</scope>
    <source>
        <strain evidence="3">cv. WK10039</strain>
    </source>
</reference>
<keyword evidence="1" id="KW-0547">Nucleotide-binding</keyword>
<dbReference type="GO" id="GO:0005524">
    <property type="term" value="F:ATP binding"/>
    <property type="evidence" value="ECO:0007669"/>
    <property type="project" value="UniProtKB-UniRule"/>
</dbReference>
<dbReference type="KEGG" id="rsz:108850334"/>
<dbReference type="Gene3D" id="3.30.800.10">
    <property type="entry name" value="Phosphatidylinositol Phosphate Kinase II Beta"/>
    <property type="match status" value="1"/>
</dbReference>